<dbReference type="AlphaFoldDB" id="A0A089Q4H4"/>
<dbReference type="GO" id="GO:0006071">
    <property type="term" value="P:glycerol metabolic process"/>
    <property type="evidence" value="ECO:0007669"/>
    <property type="project" value="InterPro"/>
</dbReference>
<dbReference type="OrthoDB" id="9799580at2"/>
<dbReference type="InterPro" id="IPR013785">
    <property type="entry name" value="Aldolase_TIM"/>
</dbReference>
<accession>A0A089Q4H4</accession>
<organism evidence="1 2">
    <name type="scientific">Cedecea neteri</name>
    <dbReference type="NCBI Taxonomy" id="158822"/>
    <lineage>
        <taxon>Bacteria</taxon>
        <taxon>Pseudomonadati</taxon>
        <taxon>Pseudomonadota</taxon>
        <taxon>Gammaproteobacteria</taxon>
        <taxon>Enterobacterales</taxon>
        <taxon>Enterobacteriaceae</taxon>
        <taxon>Cedecea</taxon>
    </lineage>
</organism>
<protein>
    <recommendedName>
        <fullName evidence="3">Glycerol-3-phosphate responsive antiterminator</fullName>
    </recommendedName>
</protein>
<name>A0A089Q4H4_9ENTR</name>
<dbReference type="PANTHER" id="PTHR35787">
    <property type="entry name" value="GLYCEROL UPTAKE OPERON ANTITERMINATOR REGULATORY PROTEIN"/>
    <property type="match status" value="1"/>
</dbReference>
<proteinExistence type="predicted"/>
<evidence type="ECO:0000313" key="2">
    <source>
        <dbReference type="Proteomes" id="UP000029481"/>
    </source>
</evidence>
<dbReference type="InterPro" id="IPR006699">
    <property type="entry name" value="GlpP"/>
</dbReference>
<dbReference type="Gene3D" id="3.20.20.70">
    <property type="entry name" value="Aldolase class I"/>
    <property type="match status" value="1"/>
</dbReference>
<dbReference type="EMBL" id="CP009451">
    <property type="protein sequence ID" value="AIR06181.1"/>
    <property type="molecule type" value="Genomic_DNA"/>
</dbReference>
<sequence>MSLMSLLKQHPLIAAVKDNQSLQLALESDCQVISVLYGNICTITGIVQQIKKANKYALVHVDLLEGTSNKEIVINFLKLVTQADGVISTKAPMVKAARAQGFFAIHRLFIVDSISYHNIDKQIAQSNPDCIEILPGCMPKVMKWVTEKIDLPVIAGGLVCDAEDANNALNAGALAISTTNTGVWQLAKYLP</sequence>
<dbReference type="PANTHER" id="PTHR35787:SF1">
    <property type="entry name" value="GLYCEROL UPTAKE OPERON ANTITERMINATOR REGULATORY PROTEIN"/>
    <property type="match status" value="1"/>
</dbReference>
<dbReference type="SUPFAM" id="SSF110391">
    <property type="entry name" value="GlpP-like"/>
    <property type="match status" value="1"/>
</dbReference>
<evidence type="ECO:0000313" key="1">
    <source>
        <dbReference type="EMBL" id="AIR06181.1"/>
    </source>
</evidence>
<dbReference type="Proteomes" id="UP000029481">
    <property type="component" value="Chromosome"/>
</dbReference>
<dbReference type="GO" id="GO:0006355">
    <property type="term" value="P:regulation of DNA-templated transcription"/>
    <property type="evidence" value="ECO:0007669"/>
    <property type="project" value="InterPro"/>
</dbReference>
<dbReference type="Pfam" id="PF04309">
    <property type="entry name" value="G3P_antiterm"/>
    <property type="match status" value="1"/>
</dbReference>
<reference evidence="1 2" key="1">
    <citation type="submission" date="2014-09" db="EMBL/GenBank/DDBJ databases">
        <title>Cedecea neteri SSMD04 Genome Sequencing.</title>
        <authorList>
            <person name="Tan J.-Y."/>
        </authorList>
    </citation>
    <scope>NUCLEOTIDE SEQUENCE [LARGE SCALE GENOMIC DNA]</scope>
    <source>
        <strain evidence="1 2">SSMD04</strain>
    </source>
</reference>
<dbReference type="RefSeq" id="WP_038479425.1">
    <property type="nucleotide sequence ID" value="NZ_CP009451.1"/>
</dbReference>
<dbReference type="PIRSF" id="PIRSF016897">
    <property type="entry name" value="GlpP"/>
    <property type="match status" value="1"/>
</dbReference>
<gene>
    <name evidence="1" type="ORF">JT31_16635</name>
</gene>
<dbReference type="KEGG" id="cnt:JT31_16635"/>
<keyword evidence="2" id="KW-1185">Reference proteome</keyword>
<evidence type="ECO:0008006" key="3">
    <source>
        <dbReference type="Google" id="ProtNLM"/>
    </source>
</evidence>